<dbReference type="InterPro" id="IPR058163">
    <property type="entry name" value="LysR-type_TF_proteobact-type"/>
</dbReference>
<comment type="caution">
    <text evidence="6">The sequence shown here is derived from an EMBL/GenBank/DDBJ whole genome shotgun (WGS) entry which is preliminary data.</text>
</comment>
<evidence type="ECO:0000256" key="3">
    <source>
        <dbReference type="ARBA" id="ARBA00023125"/>
    </source>
</evidence>
<accession>A0A369UKP7</accession>
<protein>
    <submittedName>
        <fullName evidence="6">LysR family transcriptional regulator</fullName>
    </submittedName>
</protein>
<dbReference type="OrthoDB" id="5671700at2"/>
<keyword evidence="2" id="KW-0805">Transcription regulation</keyword>
<name>A0A369UKP7_9GAMM</name>
<dbReference type="SUPFAM" id="SSF46785">
    <property type="entry name" value="Winged helix' DNA-binding domain"/>
    <property type="match status" value="1"/>
</dbReference>
<comment type="similarity">
    <text evidence="1">Belongs to the LysR transcriptional regulatory family.</text>
</comment>
<dbReference type="Proteomes" id="UP000253782">
    <property type="component" value="Unassembled WGS sequence"/>
</dbReference>
<dbReference type="CDD" id="cd08473">
    <property type="entry name" value="PBP2_CrgA_like_4"/>
    <property type="match status" value="1"/>
</dbReference>
<keyword evidence="7" id="KW-1185">Reference proteome</keyword>
<dbReference type="GO" id="GO:0003700">
    <property type="term" value="F:DNA-binding transcription factor activity"/>
    <property type="evidence" value="ECO:0007669"/>
    <property type="project" value="InterPro"/>
</dbReference>
<dbReference type="GO" id="GO:0043565">
    <property type="term" value="F:sequence-specific DNA binding"/>
    <property type="evidence" value="ECO:0007669"/>
    <property type="project" value="TreeGrafter"/>
</dbReference>
<dbReference type="EMBL" id="QQAH01000012">
    <property type="protein sequence ID" value="RDD81077.1"/>
    <property type="molecule type" value="Genomic_DNA"/>
</dbReference>
<dbReference type="InterPro" id="IPR036390">
    <property type="entry name" value="WH_DNA-bd_sf"/>
</dbReference>
<evidence type="ECO:0000256" key="2">
    <source>
        <dbReference type="ARBA" id="ARBA00023015"/>
    </source>
</evidence>
<feature type="domain" description="HTH lysR-type" evidence="5">
    <location>
        <begin position="1"/>
        <end position="59"/>
    </location>
</feature>
<dbReference type="GO" id="GO:0006351">
    <property type="term" value="P:DNA-templated transcription"/>
    <property type="evidence" value="ECO:0007669"/>
    <property type="project" value="TreeGrafter"/>
</dbReference>
<evidence type="ECO:0000313" key="6">
    <source>
        <dbReference type="EMBL" id="RDD81077.1"/>
    </source>
</evidence>
<dbReference type="InterPro" id="IPR036388">
    <property type="entry name" value="WH-like_DNA-bd_sf"/>
</dbReference>
<dbReference type="SUPFAM" id="SSF53850">
    <property type="entry name" value="Periplasmic binding protein-like II"/>
    <property type="match status" value="1"/>
</dbReference>
<keyword evidence="4" id="KW-0804">Transcription</keyword>
<dbReference type="Gene3D" id="1.10.10.10">
    <property type="entry name" value="Winged helix-like DNA-binding domain superfamily/Winged helix DNA-binding domain"/>
    <property type="match status" value="1"/>
</dbReference>
<dbReference type="InterPro" id="IPR000847">
    <property type="entry name" value="LysR_HTH_N"/>
</dbReference>
<evidence type="ECO:0000313" key="7">
    <source>
        <dbReference type="Proteomes" id="UP000253782"/>
    </source>
</evidence>
<dbReference type="NCBIfam" id="NF011573">
    <property type="entry name" value="PRK14997.1"/>
    <property type="match status" value="1"/>
</dbReference>
<dbReference type="Pfam" id="PF03466">
    <property type="entry name" value="LysR_substrate"/>
    <property type="match status" value="1"/>
</dbReference>
<dbReference type="RefSeq" id="WP_114846148.1">
    <property type="nucleotide sequence ID" value="NZ_JBHSPE010000008.1"/>
</dbReference>
<dbReference type="PANTHER" id="PTHR30537">
    <property type="entry name" value="HTH-TYPE TRANSCRIPTIONAL REGULATOR"/>
    <property type="match status" value="1"/>
</dbReference>
<organism evidence="6 7">
    <name type="scientific">Dyella tabacisoli</name>
    <dbReference type="NCBI Taxonomy" id="2282381"/>
    <lineage>
        <taxon>Bacteria</taxon>
        <taxon>Pseudomonadati</taxon>
        <taxon>Pseudomonadota</taxon>
        <taxon>Gammaproteobacteria</taxon>
        <taxon>Lysobacterales</taxon>
        <taxon>Rhodanobacteraceae</taxon>
        <taxon>Dyella</taxon>
    </lineage>
</organism>
<reference evidence="6 7" key="1">
    <citation type="submission" date="2018-07" db="EMBL/GenBank/DDBJ databases">
        <title>Dyella tabacisoli L4-6T, whole genome shotgun sequence.</title>
        <authorList>
            <person name="Zhou X.-K."/>
            <person name="Li W.-J."/>
            <person name="Duan Y.-Q."/>
        </authorList>
    </citation>
    <scope>NUCLEOTIDE SEQUENCE [LARGE SCALE GENOMIC DNA]</scope>
    <source>
        <strain evidence="6 7">L4-6</strain>
    </source>
</reference>
<dbReference type="InterPro" id="IPR005119">
    <property type="entry name" value="LysR_subst-bd"/>
</dbReference>
<dbReference type="PROSITE" id="PS50931">
    <property type="entry name" value="HTH_LYSR"/>
    <property type="match status" value="1"/>
</dbReference>
<keyword evidence="3" id="KW-0238">DNA-binding</keyword>
<evidence type="ECO:0000259" key="5">
    <source>
        <dbReference type="PROSITE" id="PS50931"/>
    </source>
</evidence>
<dbReference type="Pfam" id="PF00126">
    <property type="entry name" value="HTH_1"/>
    <property type="match status" value="1"/>
</dbReference>
<dbReference type="Gene3D" id="3.40.190.290">
    <property type="match status" value="1"/>
</dbReference>
<evidence type="ECO:0000256" key="4">
    <source>
        <dbReference type="ARBA" id="ARBA00023163"/>
    </source>
</evidence>
<dbReference type="AlphaFoldDB" id="A0A369UKP7"/>
<gene>
    <name evidence="6" type="ORF">DVJ77_14055</name>
</gene>
<dbReference type="FunFam" id="1.10.10.10:FF:000001">
    <property type="entry name" value="LysR family transcriptional regulator"/>
    <property type="match status" value="1"/>
</dbReference>
<sequence length="300" mass="33354">MHDLNDLYFFTQVVDYQGFAPAGRALGIPKSKLSRRIALLEERLGARLIQRSSRRFSVTDIGLEYYQHCKAMLIEAEAAQEVIDLRQSAPQGVIRLTCPVAILHARVGQMLADYMAENPKVTIQLESTNRRVDVIGEGVDMAIRVRPPPLENSDLVMRVLAERGWRLVGSPALIERLGLPHVPADLHSLPTVDMRPALGEHIWELDGPEGARAAIRHEPRMVTDDMIALRTAAIRGIGVTQLPSMIVCDEIKDGSLLALLPEWAPKHGIVHVVFPSRRGVLPAVRTLIDFLVARFAQIED</sequence>
<dbReference type="PANTHER" id="PTHR30537:SF31">
    <property type="entry name" value="TRANSCRIPTIONAL REGULATOR, LYSR FAMILY"/>
    <property type="match status" value="1"/>
</dbReference>
<proteinExistence type="inferred from homology"/>
<evidence type="ECO:0000256" key="1">
    <source>
        <dbReference type="ARBA" id="ARBA00009437"/>
    </source>
</evidence>